<keyword evidence="2" id="KW-1185">Reference proteome</keyword>
<sequence>MKSMLPDLMVDVPAATRRNLWFQHDEAASHFSSTMWEYLNRTYLDRLIDK</sequence>
<dbReference type="AlphaFoldDB" id="A0A087TGS0"/>
<gene>
    <name evidence="1" type="ORF">X975_18730</name>
</gene>
<protein>
    <submittedName>
        <fullName evidence="1">Uncharacterized protein</fullName>
    </submittedName>
</protein>
<name>A0A087TGS0_STEMI</name>
<evidence type="ECO:0000313" key="1">
    <source>
        <dbReference type="EMBL" id="KFM64309.1"/>
    </source>
</evidence>
<feature type="non-terminal residue" evidence="1">
    <location>
        <position position="50"/>
    </location>
</feature>
<evidence type="ECO:0000313" key="2">
    <source>
        <dbReference type="Proteomes" id="UP000054359"/>
    </source>
</evidence>
<proteinExistence type="predicted"/>
<organism evidence="1 2">
    <name type="scientific">Stegodyphus mimosarum</name>
    <name type="common">African social velvet spider</name>
    <dbReference type="NCBI Taxonomy" id="407821"/>
    <lineage>
        <taxon>Eukaryota</taxon>
        <taxon>Metazoa</taxon>
        <taxon>Ecdysozoa</taxon>
        <taxon>Arthropoda</taxon>
        <taxon>Chelicerata</taxon>
        <taxon>Arachnida</taxon>
        <taxon>Araneae</taxon>
        <taxon>Araneomorphae</taxon>
        <taxon>Entelegynae</taxon>
        <taxon>Eresoidea</taxon>
        <taxon>Eresidae</taxon>
        <taxon>Stegodyphus</taxon>
    </lineage>
</organism>
<reference evidence="1 2" key="1">
    <citation type="submission" date="2013-11" db="EMBL/GenBank/DDBJ databases">
        <title>Genome sequencing of Stegodyphus mimosarum.</title>
        <authorList>
            <person name="Bechsgaard J."/>
        </authorList>
    </citation>
    <scope>NUCLEOTIDE SEQUENCE [LARGE SCALE GENOMIC DNA]</scope>
</reference>
<dbReference type="Proteomes" id="UP000054359">
    <property type="component" value="Unassembled WGS sequence"/>
</dbReference>
<dbReference type="EMBL" id="KK115156">
    <property type="protein sequence ID" value="KFM64309.1"/>
    <property type="molecule type" value="Genomic_DNA"/>
</dbReference>
<accession>A0A087TGS0</accession>